<feature type="region of interest" description="Disordered" evidence="1">
    <location>
        <begin position="1"/>
        <end position="69"/>
    </location>
</feature>
<protein>
    <submittedName>
        <fullName evidence="2">Uncharacterized protein</fullName>
    </submittedName>
</protein>
<sequence>MAGTVGGVAWASTADEPTPSVRIVQQEQPTQPDQQQPQQDQQQPQRDCPEKNGGGADGNAAPAPSAETL</sequence>
<keyword evidence="3" id="KW-1185">Reference proteome</keyword>
<reference evidence="2 3" key="1">
    <citation type="submission" date="2017-04" db="EMBL/GenBank/DDBJ databases">
        <authorList>
            <person name="Afonso C.L."/>
            <person name="Miller P.J."/>
            <person name="Scott M.A."/>
            <person name="Spackman E."/>
            <person name="Goraichik I."/>
            <person name="Dimitrov K.M."/>
            <person name="Suarez D.L."/>
            <person name="Swayne D.E."/>
        </authorList>
    </citation>
    <scope>NUCLEOTIDE SEQUENCE [LARGE SCALE GENOMIC DNA]</scope>
    <source>
        <strain evidence="2 3">DSM 43828</strain>
    </source>
</reference>
<evidence type="ECO:0000256" key="1">
    <source>
        <dbReference type="SAM" id="MobiDB-lite"/>
    </source>
</evidence>
<gene>
    <name evidence="2" type="ORF">SAMN05661093_00799</name>
</gene>
<accession>A0A1W2AGL9</accession>
<feature type="compositionally biased region" description="Low complexity" evidence="1">
    <location>
        <begin position="25"/>
        <end position="45"/>
    </location>
</feature>
<evidence type="ECO:0000313" key="2">
    <source>
        <dbReference type="EMBL" id="SMC59720.1"/>
    </source>
</evidence>
<organism evidence="2 3">
    <name type="scientific">Kibdelosporangium aridum</name>
    <dbReference type="NCBI Taxonomy" id="2030"/>
    <lineage>
        <taxon>Bacteria</taxon>
        <taxon>Bacillati</taxon>
        <taxon>Actinomycetota</taxon>
        <taxon>Actinomycetes</taxon>
        <taxon>Pseudonocardiales</taxon>
        <taxon>Pseudonocardiaceae</taxon>
        <taxon>Kibdelosporangium</taxon>
    </lineage>
</organism>
<dbReference type="AlphaFoldDB" id="A0A1W2AGL9"/>
<dbReference type="EMBL" id="FWXV01000001">
    <property type="protein sequence ID" value="SMC59720.1"/>
    <property type="molecule type" value="Genomic_DNA"/>
</dbReference>
<dbReference type="Proteomes" id="UP000192674">
    <property type="component" value="Unassembled WGS sequence"/>
</dbReference>
<evidence type="ECO:0000313" key="3">
    <source>
        <dbReference type="Proteomes" id="UP000192674"/>
    </source>
</evidence>
<proteinExistence type="predicted"/>
<feature type="compositionally biased region" description="Low complexity" evidence="1">
    <location>
        <begin position="58"/>
        <end position="69"/>
    </location>
</feature>
<name>A0A1W2AGL9_KIBAR</name>